<evidence type="ECO:0000256" key="1">
    <source>
        <dbReference type="ARBA" id="ARBA00005495"/>
    </source>
</evidence>
<sequence length="138" mass="14838">MPADSSTTSNTTTTTTTASTPDQKLRTGSCLCGGVRYEVRGEPITTRVCHCANCKKATGAAFMTNGFFKEGQIRTIQGADLLKSFPDLNTESGTPLNRFFCSVCGSNVFLRSDPSGTRYDDIHIIALGTLDAPVEWSE</sequence>
<reference evidence="7" key="1">
    <citation type="submission" date="2020-11" db="EMBL/GenBank/DDBJ databases">
        <authorList>
            <consortium name="DOE Joint Genome Institute"/>
            <person name="Ahrendt S."/>
            <person name="Riley R."/>
            <person name="Andreopoulos W."/>
            <person name="Labutti K."/>
            <person name="Pangilinan J."/>
            <person name="Ruiz-Duenas F.J."/>
            <person name="Barrasa J.M."/>
            <person name="Sanchez-Garcia M."/>
            <person name="Camarero S."/>
            <person name="Miyauchi S."/>
            <person name="Serrano A."/>
            <person name="Linde D."/>
            <person name="Babiker R."/>
            <person name="Drula E."/>
            <person name="Ayuso-Fernandez I."/>
            <person name="Pacheco R."/>
            <person name="Padilla G."/>
            <person name="Ferreira P."/>
            <person name="Barriuso J."/>
            <person name="Kellner H."/>
            <person name="Castanera R."/>
            <person name="Alfaro M."/>
            <person name="Ramirez L."/>
            <person name="Pisabarro A.G."/>
            <person name="Kuo A."/>
            <person name="Tritt A."/>
            <person name="Lipzen A."/>
            <person name="He G."/>
            <person name="Yan M."/>
            <person name="Ng V."/>
            <person name="Cullen D."/>
            <person name="Martin F."/>
            <person name="Rosso M.-N."/>
            <person name="Henrissat B."/>
            <person name="Hibbett D."/>
            <person name="Martinez A.T."/>
            <person name="Grigoriev I.V."/>
        </authorList>
    </citation>
    <scope>NUCLEOTIDE SEQUENCE</scope>
    <source>
        <strain evidence="7">CIRM-BRFM 674</strain>
    </source>
</reference>
<gene>
    <name evidence="7" type="ORF">BDN70DRAFT_821319</name>
</gene>
<evidence type="ECO:0000313" key="8">
    <source>
        <dbReference type="Proteomes" id="UP000807469"/>
    </source>
</evidence>
<evidence type="ECO:0000256" key="2">
    <source>
        <dbReference type="ARBA" id="ARBA00022723"/>
    </source>
</evidence>
<dbReference type="SUPFAM" id="SSF51316">
    <property type="entry name" value="Mss4-like"/>
    <property type="match status" value="1"/>
</dbReference>
<dbReference type="AlphaFoldDB" id="A0A9P6CLB8"/>
<dbReference type="PROSITE" id="PS51891">
    <property type="entry name" value="CENP_V_GFA"/>
    <property type="match status" value="1"/>
</dbReference>
<dbReference type="GO" id="GO:0016846">
    <property type="term" value="F:carbon-sulfur lyase activity"/>
    <property type="evidence" value="ECO:0007669"/>
    <property type="project" value="InterPro"/>
</dbReference>
<dbReference type="Pfam" id="PF04828">
    <property type="entry name" value="GFA"/>
    <property type="match status" value="1"/>
</dbReference>
<dbReference type="InterPro" id="IPR011057">
    <property type="entry name" value="Mss4-like_sf"/>
</dbReference>
<dbReference type="Gene3D" id="3.90.1590.10">
    <property type="entry name" value="glutathione-dependent formaldehyde- activating enzyme (gfa)"/>
    <property type="match status" value="1"/>
</dbReference>
<comment type="similarity">
    <text evidence="1">Belongs to the Gfa family.</text>
</comment>
<feature type="compositionally biased region" description="Low complexity" evidence="5">
    <location>
        <begin position="1"/>
        <end position="20"/>
    </location>
</feature>
<dbReference type="PANTHER" id="PTHR33337">
    <property type="entry name" value="GFA DOMAIN-CONTAINING PROTEIN"/>
    <property type="match status" value="1"/>
</dbReference>
<proteinExistence type="inferred from homology"/>
<keyword evidence="4" id="KW-0456">Lyase</keyword>
<feature type="region of interest" description="Disordered" evidence="5">
    <location>
        <begin position="1"/>
        <end position="23"/>
    </location>
</feature>
<accession>A0A9P6CLB8</accession>
<evidence type="ECO:0000313" key="7">
    <source>
        <dbReference type="EMBL" id="KAF9470482.1"/>
    </source>
</evidence>
<dbReference type="EMBL" id="MU155975">
    <property type="protein sequence ID" value="KAF9470482.1"/>
    <property type="molecule type" value="Genomic_DNA"/>
</dbReference>
<keyword evidence="2" id="KW-0479">Metal-binding</keyword>
<dbReference type="GO" id="GO:0046872">
    <property type="term" value="F:metal ion binding"/>
    <property type="evidence" value="ECO:0007669"/>
    <property type="project" value="UniProtKB-KW"/>
</dbReference>
<protein>
    <recommendedName>
        <fullName evidence="6">CENP-V/GFA domain-containing protein</fullName>
    </recommendedName>
</protein>
<evidence type="ECO:0000256" key="3">
    <source>
        <dbReference type="ARBA" id="ARBA00022833"/>
    </source>
</evidence>
<dbReference type="PANTHER" id="PTHR33337:SF39">
    <property type="entry name" value="DUF636 DOMAIN PROTEIN (AFU_ORTHOLOGUE AFUA_6G11530)"/>
    <property type="match status" value="1"/>
</dbReference>
<dbReference type="InterPro" id="IPR006913">
    <property type="entry name" value="CENP-V/GFA"/>
</dbReference>
<name>A0A9P6CLB8_9AGAR</name>
<dbReference type="Proteomes" id="UP000807469">
    <property type="component" value="Unassembled WGS sequence"/>
</dbReference>
<dbReference type="OrthoDB" id="9985472at2759"/>
<evidence type="ECO:0000259" key="6">
    <source>
        <dbReference type="PROSITE" id="PS51891"/>
    </source>
</evidence>
<evidence type="ECO:0000256" key="5">
    <source>
        <dbReference type="SAM" id="MobiDB-lite"/>
    </source>
</evidence>
<keyword evidence="3" id="KW-0862">Zinc</keyword>
<organism evidence="7 8">
    <name type="scientific">Pholiota conissans</name>
    <dbReference type="NCBI Taxonomy" id="109636"/>
    <lineage>
        <taxon>Eukaryota</taxon>
        <taxon>Fungi</taxon>
        <taxon>Dikarya</taxon>
        <taxon>Basidiomycota</taxon>
        <taxon>Agaricomycotina</taxon>
        <taxon>Agaricomycetes</taxon>
        <taxon>Agaricomycetidae</taxon>
        <taxon>Agaricales</taxon>
        <taxon>Agaricineae</taxon>
        <taxon>Strophariaceae</taxon>
        <taxon>Pholiota</taxon>
    </lineage>
</organism>
<keyword evidence="8" id="KW-1185">Reference proteome</keyword>
<evidence type="ECO:0000256" key="4">
    <source>
        <dbReference type="ARBA" id="ARBA00023239"/>
    </source>
</evidence>
<comment type="caution">
    <text evidence="7">The sequence shown here is derived from an EMBL/GenBank/DDBJ whole genome shotgun (WGS) entry which is preliminary data.</text>
</comment>
<feature type="domain" description="CENP-V/GFA" evidence="6">
    <location>
        <begin position="26"/>
        <end position="137"/>
    </location>
</feature>